<protein>
    <submittedName>
        <fullName evidence="1">Uncharacterized protein</fullName>
    </submittedName>
</protein>
<reference evidence="1 2" key="1">
    <citation type="journal article" date="2022" name="bioRxiv">
        <title>An ancient truncated duplication of the anti-Mullerian hormone receptor type 2 gene is a potential conserved master sex determinant in the Pangasiidae catfish family.</title>
        <authorList>
            <person name="Wen M."/>
            <person name="Pan Q."/>
            <person name="Jouanno E."/>
            <person name="Montfort J."/>
            <person name="Zahm M."/>
            <person name="Cabau C."/>
            <person name="Klopp C."/>
            <person name="Iampietro C."/>
            <person name="Roques C."/>
            <person name="Bouchez O."/>
            <person name="Castinel A."/>
            <person name="Donnadieu C."/>
            <person name="Parrinello H."/>
            <person name="Poncet C."/>
            <person name="Belmonte E."/>
            <person name="Gautier V."/>
            <person name="Avarre J.-C."/>
            <person name="Dugue R."/>
            <person name="Gustiano R."/>
            <person name="Ha T.T.T."/>
            <person name="Campet M."/>
            <person name="Sriphairoj K."/>
            <person name="Ribolli J."/>
            <person name="de Almeida F.L."/>
            <person name="Desvignes T."/>
            <person name="Postlethwait J.H."/>
            <person name="Bucao C.F."/>
            <person name="Robinson-Rechavi M."/>
            <person name="Bobe J."/>
            <person name="Herpin A."/>
            <person name="Guiguen Y."/>
        </authorList>
    </citation>
    <scope>NUCLEOTIDE SEQUENCE [LARGE SCALE GENOMIC DNA]</scope>
    <source>
        <strain evidence="1">YG-Dec2019</strain>
    </source>
</reference>
<dbReference type="EMBL" id="CM040483">
    <property type="protein sequence ID" value="MCI4395749.1"/>
    <property type="molecule type" value="Genomic_DNA"/>
</dbReference>
<evidence type="ECO:0000313" key="2">
    <source>
        <dbReference type="Proteomes" id="UP000829447"/>
    </source>
</evidence>
<dbReference type="Proteomes" id="UP000829447">
    <property type="component" value="Linkage Group LG30"/>
</dbReference>
<comment type="caution">
    <text evidence="1">The sequence shown here is derived from an EMBL/GenBank/DDBJ whole genome shotgun (WGS) entry which is preliminary data.</text>
</comment>
<organism evidence="1 2">
    <name type="scientific">Pangasianodon gigas</name>
    <name type="common">Mekong giant catfish</name>
    <name type="synonym">Pangasius gigas</name>
    <dbReference type="NCBI Taxonomy" id="30993"/>
    <lineage>
        <taxon>Eukaryota</taxon>
        <taxon>Metazoa</taxon>
        <taxon>Chordata</taxon>
        <taxon>Craniata</taxon>
        <taxon>Vertebrata</taxon>
        <taxon>Euteleostomi</taxon>
        <taxon>Actinopterygii</taxon>
        <taxon>Neopterygii</taxon>
        <taxon>Teleostei</taxon>
        <taxon>Ostariophysi</taxon>
        <taxon>Siluriformes</taxon>
        <taxon>Pangasiidae</taxon>
        <taxon>Pangasianodon</taxon>
    </lineage>
</organism>
<sequence length="684" mass="76456">MAVILVIVDRFSKACKFIPLPRVPSAKETAKLLLQHVVRVHGFPTDLVSDRGPQFTSRFWKAFCRLLGATVSLSSGFHPESNGQTERVNQDLERSLRCLASSNPSSWAEHLMWVEYAHNTLWHSSLGMSPFECQFGYPPPLFAEQEQEVGVPAAEDMVRRCRRIWQKAKLSLQAAAQRSTRAANRKRRLGPTFRPGQRVWLATKDLPLRLESKKLAPREKELRLQRFFSSPVRFHLLYKSSHHGATVSQLLSSFDTSGKFLLAVFLQSGSVRGAFMSKSLKHGAEFSDTEAFVFEMDEHSAEQFLVINPAKAVEVSNIQNTLYRKGLHATNLQTASISFGNCITLHSDNSRMYVSFCTDVTYGTTWPQESNICCVDVELHRVQDVVSFLPTPWREVSWTDTTREGLRQEFVSYKLPSKYPVSRMKVLLLGPVGSGKSCFINSIRSTMYKRIVHLPNVGTAVNGFTKKLNIYNILGEKGGSPTVLSLCDVMAIGDDDSTGLSFSDALAVIKGHVPKGYKFQPDVPVTDAVSGYKANPCLNEQVHCVLFVLDAFKLTSYPSSLKSTLRKLNTTISDLGIPQLILLTHVDQVCPVVQEDLKYVYSSRTVQDKMQKAAELVGLPLSYVLPVKNYIAQLTVDYKTDILLLTVVMSILQSVDDTLEDQYPSTPTCSPVDLNLEEKNVVSI</sequence>
<accession>A0ACC5XXK1</accession>
<name>A0ACC5XXK1_PANGG</name>
<proteinExistence type="predicted"/>
<gene>
    <name evidence="1" type="ORF">PGIGA_G00195590</name>
</gene>
<keyword evidence="2" id="KW-1185">Reference proteome</keyword>
<evidence type="ECO:0000313" key="1">
    <source>
        <dbReference type="EMBL" id="MCI4395749.1"/>
    </source>
</evidence>